<dbReference type="GO" id="GO:0032259">
    <property type="term" value="P:methylation"/>
    <property type="evidence" value="ECO:0007669"/>
    <property type="project" value="UniProtKB-KW"/>
</dbReference>
<reference evidence="8 9" key="1">
    <citation type="submission" date="2018-11" db="EMBL/GenBank/DDBJ databases">
        <title>Genomic Encyclopedia of Type Strains, Phase IV (KMG-IV): sequencing the most valuable type-strain genomes for metagenomic binning, comparative biology and taxonomic classification.</title>
        <authorList>
            <person name="Goeker M."/>
        </authorList>
    </citation>
    <scope>NUCLEOTIDE SEQUENCE [LARGE SCALE GENOMIC DNA]</scope>
    <source>
        <strain evidence="8 9">DSM 100275</strain>
    </source>
</reference>
<sequence>MTAPSPVERLIAAIEEDAARTAHTTGVARIDPAVLEAIRRVPRERFVPAEQRGAAYANHPLPIGEGQTISQPFIVALMTHLLGVGPGDRVLDVGTGSGYQAAVLAELGAEVYGVELRPRLAEEAAERLRALGYDHVAVRIGDGALGWPEHAPYRGIVVAAATPHVPPALLDQLAPRGRMVLPLGPPGLGQMLTVVERGPEGGIHQREVLPVAFVPLTTRG</sequence>
<dbReference type="Gene3D" id="3.40.50.150">
    <property type="entry name" value="Vaccinia Virus protein VP39"/>
    <property type="match status" value="1"/>
</dbReference>
<evidence type="ECO:0000256" key="6">
    <source>
        <dbReference type="ARBA" id="ARBA00022691"/>
    </source>
</evidence>
<dbReference type="SUPFAM" id="SSF53335">
    <property type="entry name" value="S-adenosyl-L-methionine-dependent methyltransferases"/>
    <property type="match status" value="1"/>
</dbReference>
<dbReference type="GO" id="GO:0030091">
    <property type="term" value="P:protein repair"/>
    <property type="evidence" value="ECO:0007669"/>
    <property type="project" value="UniProtKB-UniRule"/>
</dbReference>
<dbReference type="PANTHER" id="PTHR11579">
    <property type="entry name" value="PROTEIN-L-ISOASPARTATE O-METHYLTRANSFERASE"/>
    <property type="match status" value="1"/>
</dbReference>
<protein>
    <recommendedName>
        <fullName evidence="7">Protein-L-isoaspartate O-methyltransferase</fullName>
        <ecNumber evidence="7">2.1.1.77</ecNumber>
    </recommendedName>
    <alternativeName>
        <fullName evidence="7">L-isoaspartyl protein carboxyl methyltransferase</fullName>
    </alternativeName>
    <alternativeName>
        <fullName evidence="7">Protein L-isoaspartyl methyltransferase</fullName>
    </alternativeName>
    <alternativeName>
        <fullName evidence="7">Protein-beta-aspartate methyltransferase</fullName>
        <shortName evidence="7">PIMT</shortName>
    </alternativeName>
</protein>
<dbReference type="NCBIfam" id="TIGR00080">
    <property type="entry name" value="pimt"/>
    <property type="match status" value="1"/>
</dbReference>
<keyword evidence="6 7" id="KW-0949">S-adenosyl-L-methionine</keyword>
<dbReference type="PANTHER" id="PTHR11579:SF0">
    <property type="entry name" value="PROTEIN-L-ISOASPARTATE(D-ASPARTATE) O-METHYLTRANSFERASE"/>
    <property type="match status" value="1"/>
</dbReference>
<name>A0A3N1Y7Z7_9GAMM</name>
<evidence type="ECO:0000256" key="5">
    <source>
        <dbReference type="ARBA" id="ARBA00022679"/>
    </source>
</evidence>
<dbReference type="CDD" id="cd02440">
    <property type="entry name" value="AdoMet_MTases"/>
    <property type="match status" value="1"/>
</dbReference>
<dbReference type="EC" id="2.1.1.77" evidence="7"/>
<dbReference type="Pfam" id="PF01135">
    <property type="entry name" value="PCMT"/>
    <property type="match status" value="1"/>
</dbReference>
<comment type="catalytic activity">
    <reaction evidence="7">
        <text>[protein]-L-isoaspartate + S-adenosyl-L-methionine = [protein]-L-isoaspartate alpha-methyl ester + S-adenosyl-L-homocysteine</text>
        <dbReference type="Rhea" id="RHEA:12705"/>
        <dbReference type="Rhea" id="RHEA-COMP:12143"/>
        <dbReference type="Rhea" id="RHEA-COMP:12144"/>
        <dbReference type="ChEBI" id="CHEBI:57856"/>
        <dbReference type="ChEBI" id="CHEBI:59789"/>
        <dbReference type="ChEBI" id="CHEBI:90596"/>
        <dbReference type="ChEBI" id="CHEBI:90598"/>
        <dbReference type="EC" id="2.1.1.77"/>
    </reaction>
</comment>
<evidence type="ECO:0000313" key="9">
    <source>
        <dbReference type="Proteomes" id="UP000276634"/>
    </source>
</evidence>
<feature type="active site" evidence="7">
    <location>
        <position position="70"/>
    </location>
</feature>
<evidence type="ECO:0000313" key="8">
    <source>
        <dbReference type="EMBL" id="ROR34895.1"/>
    </source>
</evidence>
<comment type="function">
    <text evidence="7">Catalyzes the methyl esterification of L-isoaspartyl residues in peptides and proteins that result from spontaneous decomposition of normal L-aspartyl and L-asparaginyl residues. It plays a role in the repair and/or degradation of damaged proteins.</text>
</comment>
<dbReference type="NCBIfam" id="NF001453">
    <property type="entry name" value="PRK00312.1"/>
    <property type="match status" value="1"/>
</dbReference>
<comment type="caution">
    <text evidence="8">The sequence shown here is derived from an EMBL/GenBank/DDBJ whole genome shotgun (WGS) entry which is preliminary data.</text>
</comment>
<comment type="similarity">
    <text evidence="2 7">Belongs to the methyltransferase superfamily. L-isoaspartyl/D-aspartyl protein methyltransferase family.</text>
</comment>
<dbReference type="RefSeq" id="WP_245995116.1">
    <property type="nucleotide sequence ID" value="NZ_RJVI01000001.1"/>
</dbReference>
<dbReference type="InterPro" id="IPR000682">
    <property type="entry name" value="PCMT"/>
</dbReference>
<proteinExistence type="inferred from homology"/>
<keyword evidence="9" id="KW-1185">Reference proteome</keyword>
<dbReference type="FunFam" id="3.40.50.150:FF:000010">
    <property type="entry name" value="Protein-L-isoaspartate O-methyltransferase"/>
    <property type="match status" value="1"/>
</dbReference>
<dbReference type="InterPro" id="IPR029063">
    <property type="entry name" value="SAM-dependent_MTases_sf"/>
</dbReference>
<dbReference type="AlphaFoldDB" id="A0A3N1Y7Z7"/>
<dbReference type="Proteomes" id="UP000276634">
    <property type="component" value="Unassembled WGS sequence"/>
</dbReference>
<evidence type="ECO:0000256" key="7">
    <source>
        <dbReference type="HAMAP-Rule" id="MF_00090"/>
    </source>
</evidence>
<keyword evidence="3 7" id="KW-0963">Cytoplasm</keyword>
<keyword evidence="4 7" id="KW-0489">Methyltransferase</keyword>
<accession>A0A3N1Y7Z7</accession>
<evidence type="ECO:0000256" key="2">
    <source>
        <dbReference type="ARBA" id="ARBA00005369"/>
    </source>
</evidence>
<evidence type="ECO:0000256" key="4">
    <source>
        <dbReference type="ARBA" id="ARBA00022603"/>
    </source>
</evidence>
<dbReference type="GO" id="GO:0005737">
    <property type="term" value="C:cytoplasm"/>
    <property type="evidence" value="ECO:0007669"/>
    <property type="project" value="UniProtKB-SubCell"/>
</dbReference>
<evidence type="ECO:0000256" key="3">
    <source>
        <dbReference type="ARBA" id="ARBA00022490"/>
    </source>
</evidence>
<dbReference type="EMBL" id="RJVI01000001">
    <property type="protein sequence ID" value="ROR34895.1"/>
    <property type="molecule type" value="Genomic_DNA"/>
</dbReference>
<keyword evidence="5 7" id="KW-0808">Transferase</keyword>
<evidence type="ECO:0000256" key="1">
    <source>
        <dbReference type="ARBA" id="ARBA00004496"/>
    </source>
</evidence>
<dbReference type="GO" id="GO:0004719">
    <property type="term" value="F:protein-L-isoaspartate (D-aspartate) O-methyltransferase activity"/>
    <property type="evidence" value="ECO:0007669"/>
    <property type="project" value="UniProtKB-UniRule"/>
</dbReference>
<dbReference type="HAMAP" id="MF_00090">
    <property type="entry name" value="PIMT"/>
    <property type="match status" value="1"/>
</dbReference>
<comment type="subcellular location">
    <subcellularLocation>
        <location evidence="1 7">Cytoplasm</location>
    </subcellularLocation>
</comment>
<organism evidence="8 9">
    <name type="scientific">Inmirania thermothiophila</name>
    <dbReference type="NCBI Taxonomy" id="1750597"/>
    <lineage>
        <taxon>Bacteria</taxon>
        <taxon>Pseudomonadati</taxon>
        <taxon>Pseudomonadota</taxon>
        <taxon>Gammaproteobacteria</taxon>
        <taxon>Chromatiales</taxon>
        <taxon>Ectothiorhodospiraceae</taxon>
        <taxon>Inmirania</taxon>
    </lineage>
</organism>
<gene>
    <name evidence="7" type="primary">pcm</name>
    <name evidence="8" type="ORF">EDC57_0804</name>
</gene>